<sequence length="1193" mass="130155">MFLAWAKLKNIDISQGITVDHHADTLTVTINGRRTRLVGAEQGRDWREMTAPLMAAAKAMGGPPFEVPTNPLVAPLMQVARFYGEILLPDRKDETLARATQLEQNHAFDVLGAGTYVDVGSQSPEIQHQQQRELGDSTNKYTLLQTLKAFSTSSQKNLTEYLETRIPTHPDSSYRRSAENGIDASLKDLISAGGWHLPKSVDELNNLIQALAAPSLPEPVDGDFSGALAWSLPMSIEDQSEIFRIIADNQPPLPSLDSDARLGSADVLGALVKHVPRTVIDKNDPLATLQWILDSAPGEALGKALKNRMGDVFKYSTPREVLLTALGITLDLEGLDDPKPHHIAGFNLAAPELHLQPFSVIRERLIAHLVSQKRVTPEAAPVAALLLLSRAAPELCISDTPANLTYMSANWVRLKSAVERIEATSPGASSRMSVSEIFEFDAIDPVTDHEEEVHALTAAPGLMLWGQANGIIPAHGEVSTEQLVETQKAFNQQQQQILSASAGLTDAPPTLRAVALAELKAHFGDAVPFEEKSIRSNVTKTDSFKLTPSITLDPTGSYSLLDLYLSKKAGIEVGWSSPNPKITEAIINKITTLPDPIAKHSEQFDRFANGLSQGWDTLTRKLISDLPLEDRKNIEWGDIAIFQRGHVSQTLVSTPHGDTQYSHGFSSSADDRSLIVETLRNGIKTCYEFDPQRKVLRRRDDWQGAVREGPQGQTVESSLGVYGRTFTTPAIRKLDADADISNRQGREDDTVLLPNSFSSSRSTYLGKLLSDNILAQYPMADLKASLGEATTFDKEEAQRTFARNMILGLIPGGSAIWNLAQGNYLEAGADVIFDLVTYATTKGLGKGFAGIKGVKSVKELPKRSGLSLTASALTRGLQKGVGSSVRKGKALLSNGPEWVGKLTGSSDSANLVKLSNQPDIAVGTYKASDSSPVTTVVAKFDETTSKWLPYDTVKNKPYGKPLENFTPETARYFEGALGAADEFGVVVRRRPKPNHLEKSLATDNAMRFGNDLKDFKPLGEGIFIYVDKYKGVERLNVCAHGVDPNFKQLLTDEPMKMFYNGKSHTPDELLSFLREAGVDPQSFNNVRLLMCHSANGSVNSFGSQFGKLINRDVKAFQGPVRAHVVPEDVDKLKVDLNTAHPQSSADVITQQIYNRLKFNLALGTNKVGPNKLGGSSSGVEIPFFYRPVKFKAS</sequence>
<name>A0A2S9EPF5_9PSED</name>
<evidence type="ECO:0000313" key="1">
    <source>
        <dbReference type="EMBL" id="PRC17491.1"/>
    </source>
</evidence>
<evidence type="ECO:0000313" key="2">
    <source>
        <dbReference type="Proteomes" id="UP000238045"/>
    </source>
</evidence>
<gene>
    <name evidence="1" type="ORF">CQZ99_14455</name>
</gene>
<keyword evidence="2" id="KW-1185">Reference proteome</keyword>
<protein>
    <submittedName>
        <fullName evidence="1">Uncharacterized protein</fullName>
    </submittedName>
</protein>
<dbReference type="AlphaFoldDB" id="A0A2S9EPF5"/>
<dbReference type="Proteomes" id="UP000238045">
    <property type="component" value="Unassembled WGS sequence"/>
</dbReference>
<accession>A0A2S9EPF5</accession>
<organism evidence="1 2">
    <name type="scientific">Pseudomonas poae</name>
    <dbReference type="NCBI Taxonomy" id="200451"/>
    <lineage>
        <taxon>Bacteria</taxon>
        <taxon>Pseudomonadati</taxon>
        <taxon>Pseudomonadota</taxon>
        <taxon>Gammaproteobacteria</taxon>
        <taxon>Pseudomonadales</taxon>
        <taxon>Pseudomonadaceae</taxon>
        <taxon>Pseudomonas</taxon>
    </lineage>
</organism>
<dbReference type="EMBL" id="PCQL01000013">
    <property type="protein sequence ID" value="PRC17491.1"/>
    <property type="molecule type" value="Genomic_DNA"/>
</dbReference>
<comment type="caution">
    <text evidence="1">The sequence shown here is derived from an EMBL/GenBank/DDBJ whole genome shotgun (WGS) entry which is preliminary data.</text>
</comment>
<proteinExistence type="predicted"/>
<reference evidence="1 2" key="1">
    <citation type="submission" date="2017-09" db="EMBL/GenBank/DDBJ databases">
        <title>Genomic, metabolic, and phenotypic characteristics of bacterial isolates from the natural microbiome of the model nematode Caenorhabditis elegans.</title>
        <authorList>
            <person name="Zimmermann J."/>
            <person name="Obeng N."/>
            <person name="Yang W."/>
            <person name="Obeng O."/>
            <person name="Kissoyan K."/>
            <person name="Pees B."/>
            <person name="Dirksen P."/>
            <person name="Hoppner M."/>
            <person name="Franke A."/>
            <person name="Rosenstiel P."/>
            <person name="Leippe M."/>
            <person name="Dierking K."/>
            <person name="Kaleta C."/>
            <person name="Schulenburg H."/>
        </authorList>
    </citation>
    <scope>NUCLEOTIDE SEQUENCE [LARGE SCALE GENOMIC DNA]</scope>
    <source>
        <strain evidence="1 2">MYb117</strain>
    </source>
</reference>